<sequence length="408" mass="44812">MDSKRPRKESLTMSEGGGGNDGGRISTGYPLPLKIVSDILSRLPIKSVVRFEAVSKPFAALIKSPDFVSAHLRRHSPTGSSFLIRRLADPTVCGFHFSLIDGRTAAVGDIPIPFMDSLSRFPKIVGSCCGLVCLDVSMLHASAFLLWNIATRKVGSVPRSRIFVERPPFWMVAVGFGSNCDNSDIKLVRIVYFKRRMEELPLVRAEVFSWGLGRWSLIDADATQAALQSCSITEGQKAVAANGALHWVGVEIEKPSMNKYIVSLDLGTEEFSRVPTPDYGSELPTCVQVMGFKGMLGLAAYPAQSFKPSPYKFIDLWTLDDGIRWTKITSLRPGIIGIGIPVGILNDSELIMKREEGHYVHISSFDGNARVKWNIPVFSVPEFACEVYGFVDSVYPVAPFEEVDAAEG</sequence>
<proteinExistence type="predicted"/>
<accession>A0AAV2FZ65</accession>
<feature type="compositionally biased region" description="Basic and acidic residues" evidence="1">
    <location>
        <begin position="1"/>
        <end position="10"/>
    </location>
</feature>
<dbReference type="Pfam" id="PF07734">
    <property type="entry name" value="FBA_1"/>
    <property type="match status" value="1"/>
</dbReference>
<feature type="domain" description="F-box" evidence="2">
    <location>
        <begin position="25"/>
        <end position="75"/>
    </location>
</feature>
<dbReference type="Proteomes" id="UP001497516">
    <property type="component" value="Chromosome 7"/>
</dbReference>
<dbReference type="InterPro" id="IPR050796">
    <property type="entry name" value="SCF_F-box_component"/>
</dbReference>
<name>A0AAV2FZ65_9ROSI</name>
<reference evidence="3 4" key="1">
    <citation type="submission" date="2024-04" db="EMBL/GenBank/DDBJ databases">
        <authorList>
            <person name="Fracassetti M."/>
        </authorList>
    </citation>
    <scope>NUCLEOTIDE SEQUENCE [LARGE SCALE GENOMIC DNA]</scope>
</reference>
<evidence type="ECO:0000313" key="3">
    <source>
        <dbReference type="EMBL" id="CAL1403679.1"/>
    </source>
</evidence>
<dbReference type="PROSITE" id="PS50181">
    <property type="entry name" value="FBOX"/>
    <property type="match status" value="1"/>
</dbReference>
<dbReference type="AlphaFoldDB" id="A0AAV2FZ65"/>
<dbReference type="PANTHER" id="PTHR31672">
    <property type="entry name" value="BNACNNG10540D PROTEIN"/>
    <property type="match status" value="1"/>
</dbReference>
<evidence type="ECO:0000259" key="2">
    <source>
        <dbReference type="PROSITE" id="PS50181"/>
    </source>
</evidence>
<dbReference type="InterPro" id="IPR001810">
    <property type="entry name" value="F-box_dom"/>
</dbReference>
<dbReference type="Pfam" id="PF00646">
    <property type="entry name" value="F-box"/>
    <property type="match status" value="1"/>
</dbReference>
<dbReference type="SMART" id="SM00256">
    <property type="entry name" value="FBOX"/>
    <property type="match status" value="1"/>
</dbReference>
<dbReference type="InterPro" id="IPR006527">
    <property type="entry name" value="F-box-assoc_dom_typ1"/>
</dbReference>
<dbReference type="PANTHER" id="PTHR31672:SF13">
    <property type="entry name" value="F-BOX PROTEIN CPR30-LIKE"/>
    <property type="match status" value="1"/>
</dbReference>
<dbReference type="SUPFAM" id="SSF81383">
    <property type="entry name" value="F-box domain"/>
    <property type="match status" value="1"/>
</dbReference>
<evidence type="ECO:0000313" key="4">
    <source>
        <dbReference type="Proteomes" id="UP001497516"/>
    </source>
</evidence>
<organism evidence="3 4">
    <name type="scientific">Linum trigynum</name>
    <dbReference type="NCBI Taxonomy" id="586398"/>
    <lineage>
        <taxon>Eukaryota</taxon>
        <taxon>Viridiplantae</taxon>
        <taxon>Streptophyta</taxon>
        <taxon>Embryophyta</taxon>
        <taxon>Tracheophyta</taxon>
        <taxon>Spermatophyta</taxon>
        <taxon>Magnoliopsida</taxon>
        <taxon>eudicotyledons</taxon>
        <taxon>Gunneridae</taxon>
        <taxon>Pentapetalae</taxon>
        <taxon>rosids</taxon>
        <taxon>fabids</taxon>
        <taxon>Malpighiales</taxon>
        <taxon>Linaceae</taxon>
        <taxon>Linum</taxon>
    </lineage>
</organism>
<keyword evidence="4" id="KW-1185">Reference proteome</keyword>
<evidence type="ECO:0000256" key="1">
    <source>
        <dbReference type="SAM" id="MobiDB-lite"/>
    </source>
</evidence>
<dbReference type="InterPro" id="IPR036047">
    <property type="entry name" value="F-box-like_dom_sf"/>
</dbReference>
<protein>
    <recommendedName>
        <fullName evidence="2">F-box domain-containing protein</fullName>
    </recommendedName>
</protein>
<dbReference type="EMBL" id="OZ034820">
    <property type="protein sequence ID" value="CAL1403679.1"/>
    <property type="molecule type" value="Genomic_DNA"/>
</dbReference>
<gene>
    <name evidence="3" type="ORF">LTRI10_LOCUS43591</name>
</gene>
<feature type="region of interest" description="Disordered" evidence="1">
    <location>
        <begin position="1"/>
        <end position="25"/>
    </location>
</feature>